<dbReference type="InterPro" id="IPR010664">
    <property type="entry name" value="LipoPS_assembly_LptC-rel"/>
</dbReference>
<protein>
    <submittedName>
        <fullName evidence="6">LPS export ABC transporter periplasmic protein LptC</fullName>
    </submittedName>
</protein>
<keyword evidence="3" id="KW-0812">Transmembrane</keyword>
<keyword evidence="2" id="KW-0997">Cell inner membrane</keyword>
<dbReference type="InterPro" id="IPR052363">
    <property type="entry name" value="LPS_export_LptC"/>
</dbReference>
<keyword evidence="1" id="KW-1003">Cell membrane</keyword>
<keyword evidence="5" id="KW-0472">Membrane</keyword>
<organism evidence="6 7">
    <name type="scientific">Thalassolituus marinus</name>
    <dbReference type="NCBI Taxonomy" id="671053"/>
    <lineage>
        <taxon>Bacteria</taxon>
        <taxon>Pseudomonadati</taxon>
        <taxon>Pseudomonadota</taxon>
        <taxon>Gammaproteobacteria</taxon>
        <taxon>Oceanospirillales</taxon>
        <taxon>Oceanospirillaceae</taxon>
        <taxon>Thalassolituus</taxon>
    </lineage>
</organism>
<evidence type="ECO:0000313" key="6">
    <source>
        <dbReference type="EMBL" id="MCA6063426.1"/>
    </source>
</evidence>
<dbReference type="EMBL" id="JAEDAH010000039">
    <property type="protein sequence ID" value="MCA6063426.1"/>
    <property type="molecule type" value="Genomic_DNA"/>
</dbReference>
<evidence type="ECO:0000256" key="2">
    <source>
        <dbReference type="ARBA" id="ARBA00022519"/>
    </source>
</evidence>
<reference evidence="6 7" key="1">
    <citation type="submission" date="2020-12" db="EMBL/GenBank/DDBJ databases">
        <title>Novel Thalassolituus-related marine hydrocarbonoclastic bacteria mediated algae-derived hydrocarbons mineralization in twilight zone of the northern South China Sea.</title>
        <authorList>
            <person name="Dong C."/>
        </authorList>
    </citation>
    <scope>NUCLEOTIDE SEQUENCE [LARGE SCALE GENOMIC DNA]</scope>
    <source>
        <strain evidence="6 7">IMCC1826</strain>
    </source>
</reference>
<evidence type="ECO:0000313" key="7">
    <source>
        <dbReference type="Proteomes" id="UP000714380"/>
    </source>
</evidence>
<evidence type="ECO:0000256" key="5">
    <source>
        <dbReference type="ARBA" id="ARBA00023136"/>
    </source>
</evidence>
<gene>
    <name evidence="6" type="primary">lptC</name>
    <name evidence="6" type="ORF">I9W95_07380</name>
</gene>
<keyword evidence="7" id="KW-1185">Reference proteome</keyword>
<dbReference type="Proteomes" id="UP000714380">
    <property type="component" value="Unassembled WGS sequence"/>
</dbReference>
<comment type="caution">
    <text evidence="6">The sequence shown here is derived from an EMBL/GenBank/DDBJ whole genome shotgun (WGS) entry which is preliminary data.</text>
</comment>
<proteinExistence type="predicted"/>
<dbReference type="RefSeq" id="WP_225673425.1">
    <property type="nucleotide sequence ID" value="NZ_JAEDAH010000039.1"/>
</dbReference>
<dbReference type="PANTHER" id="PTHR37481:SF1">
    <property type="entry name" value="LIPOPOLYSACCHARIDE EXPORT SYSTEM PROTEIN LPTC"/>
    <property type="match status" value="1"/>
</dbReference>
<dbReference type="InterPro" id="IPR026265">
    <property type="entry name" value="LptC"/>
</dbReference>
<dbReference type="NCBIfam" id="TIGR04409">
    <property type="entry name" value="LptC_YrbK"/>
    <property type="match status" value="1"/>
</dbReference>
<dbReference type="PANTHER" id="PTHR37481">
    <property type="entry name" value="LIPOPOLYSACCHARIDE EXPORT SYSTEM PROTEIN LPTC"/>
    <property type="match status" value="1"/>
</dbReference>
<sequence>MRKRYLLLIVTLVFGLALMAVDRYTQELVPFQTDSSVREADYYGEGLFSRQYGASGSLDQTFMAARSIHYPQEQRTEFSGPILTSTDDDGKQWQVTALQGEIQDNDHLLYLIGDVEIRPVSDNAMIIQTPALVYNSDTRIAETSDPVTITSPQIRVNATGMTMDLDRQRIEFRSEVTTHYVP</sequence>
<evidence type="ECO:0000256" key="1">
    <source>
        <dbReference type="ARBA" id="ARBA00022475"/>
    </source>
</evidence>
<accession>A0ABS7ZP09</accession>
<dbReference type="Gene3D" id="2.60.450.10">
    <property type="entry name" value="Lipopolysaccharide (LPS) transport protein A like domain"/>
    <property type="match status" value="1"/>
</dbReference>
<evidence type="ECO:0000256" key="3">
    <source>
        <dbReference type="ARBA" id="ARBA00022692"/>
    </source>
</evidence>
<evidence type="ECO:0000256" key="4">
    <source>
        <dbReference type="ARBA" id="ARBA00022989"/>
    </source>
</evidence>
<name>A0ABS7ZP09_9GAMM</name>
<dbReference type="Pfam" id="PF06835">
    <property type="entry name" value="LptC"/>
    <property type="match status" value="1"/>
</dbReference>
<keyword evidence="4" id="KW-1133">Transmembrane helix</keyword>